<reference evidence="1" key="1">
    <citation type="submission" date="2020-12" db="EMBL/GenBank/DDBJ databases">
        <title>Genomic characterization of non-nitrogen-fixing Frankia strains.</title>
        <authorList>
            <person name="Carlos-Shanley C."/>
            <person name="Guerra T."/>
            <person name="Hahn D."/>
        </authorList>
    </citation>
    <scope>NUCLEOTIDE SEQUENCE</scope>
    <source>
        <strain evidence="1">CN6</strain>
    </source>
</reference>
<sequence>MLTAVPPTRAAARASDPVTFLTATGGGLDPGGPWAEAAAVGDDGPVTMEGCG</sequence>
<dbReference type="EMBL" id="JAEACQ010000244">
    <property type="protein sequence ID" value="MBL7630208.1"/>
    <property type="molecule type" value="Genomic_DNA"/>
</dbReference>
<proteinExistence type="predicted"/>
<evidence type="ECO:0000313" key="1">
    <source>
        <dbReference type="EMBL" id="MBL7630208.1"/>
    </source>
</evidence>
<gene>
    <name evidence="1" type="ORF">I7412_24205</name>
</gene>
<evidence type="ECO:0000313" key="2">
    <source>
        <dbReference type="Proteomes" id="UP000604475"/>
    </source>
</evidence>
<keyword evidence="2" id="KW-1185">Reference proteome</keyword>
<comment type="caution">
    <text evidence="1">The sequence shown here is derived from an EMBL/GenBank/DDBJ whole genome shotgun (WGS) entry which is preliminary data.</text>
</comment>
<organism evidence="1 2">
    <name type="scientific">Frankia nepalensis</name>
    <dbReference type="NCBI Taxonomy" id="1836974"/>
    <lineage>
        <taxon>Bacteria</taxon>
        <taxon>Bacillati</taxon>
        <taxon>Actinomycetota</taxon>
        <taxon>Actinomycetes</taxon>
        <taxon>Frankiales</taxon>
        <taxon>Frankiaceae</taxon>
        <taxon>Frankia</taxon>
    </lineage>
</organism>
<accession>A0A937UQL3</accession>
<dbReference type="RefSeq" id="WP_203004533.1">
    <property type="nucleotide sequence ID" value="NZ_JADWYU010000097.1"/>
</dbReference>
<dbReference type="Proteomes" id="UP000604475">
    <property type="component" value="Unassembled WGS sequence"/>
</dbReference>
<name>A0A937UQL3_9ACTN</name>
<dbReference type="AlphaFoldDB" id="A0A937UQL3"/>
<protein>
    <submittedName>
        <fullName evidence="1">Uncharacterized protein</fullName>
    </submittedName>
</protein>